<sequence length="127" mass="14390">MLKSLFLSLALREINKGGTHFYSAISASTTLSFFILLNLWSMLLFSEYFFGGLLTSLNNVLFSEQHYIATVIITYLVVMAIIYQRYNNLDLALLAKQYQISITKFVTYGVISSIVYICALLVGVKYT</sequence>
<evidence type="ECO:0008006" key="4">
    <source>
        <dbReference type="Google" id="ProtNLM"/>
    </source>
</evidence>
<keyword evidence="3" id="KW-1185">Reference proteome</keyword>
<proteinExistence type="predicted"/>
<feature type="transmembrane region" description="Helical" evidence="1">
    <location>
        <begin position="105"/>
        <end position="124"/>
    </location>
</feature>
<feature type="transmembrane region" description="Helical" evidence="1">
    <location>
        <begin position="65"/>
        <end position="84"/>
    </location>
</feature>
<evidence type="ECO:0000313" key="3">
    <source>
        <dbReference type="Proteomes" id="UP000318758"/>
    </source>
</evidence>
<protein>
    <recommendedName>
        <fullName evidence="4">ABC transporter permease</fullName>
    </recommendedName>
</protein>
<evidence type="ECO:0000313" key="2">
    <source>
        <dbReference type="EMBL" id="QDF74190.1"/>
    </source>
</evidence>
<keyword evidence="1" id="KW-0472">Membrane</keyword>
<name>A0ABX5WIF5_9GAMM</name>
<keyword evidence="1" id="KW-0812">Transmembrane</keyword>
<dbReference type="Proteomes" id="UP000318758">
    <property type="component" value="Chromosome"/>
</dbReference>
<keyword evidence="1" id="KW-1133">Transmembrane helix</keyword>
<feature type="transmembrane region" description="Helical" evidence="1">
    <location>
        <begin position="21"/>
        <end position="45"/>
    </location>
</feature>
<evidence type="ECO:0000256" key="1">
    <source>
        <dbReference type="SAM" id="Phobius"/>
    </source>
</evidence>
<dbReference type="EMBL" id="CP041153">
    <property type="protein sequence ID" value="QDF74190.1"/>
    <property type="molecule type" value="Genomic_DNA"/>
</dbReference>
<gene>
    <name evidence="2" type="ORF">FGA12_02875</name>
</gene>
<reference evidence="2 3" key="1">
    <citation type="submission" date="2019-06" db="EMBL/GenBank/DDBJ databases">
        <title>Complete genome of Shewanella marisflavi ECSMB14101, a mussel settlement-inducing bacterium isolated from East China Sea.</title>
        <authorList>
            <person name="Yang J."/>
            <person name="Liang X."/>
            <person name="Chang R."/>
            <person name="Peng L."/>
        </authorList>
    </citation>
    <scope>NUCLEOTIDE SEQUENCE [LARGE SCALE GENOMIC DNA]</scope>
    <source>
        <strain evidence="2 3">ECSMB14101</strain>
    </source>
</reference>
<organism evidence="2 3">
    <name type="scientific">Shewanella marisflavi</name>
    <dbReference type="NCBI Taxonomy" id="260364"/>
    <lineage>
        <taxon>Bacteria</taxon>
        <taxon>Pseudomonadati</taxon>
        <taxon>Pseudomonadota</taxon>
        <taxon>Gammaproteobacteria</taxon>
        <taxon>Alteromonadales</taxon>
        <taxon>Shewanellaceae</taxon>
        <taxon>Shewanella</taxon>
    </lineage>
</organism>
<dbReference type="RefSeq" id="WP_033538704.1">
    <property type="nucleotide sequence ID" value="NZ_CP041153.1"/>
</dbReference>
<accession>A0ABX5WIF5</accession>